<sequence>KKRLDNTSKNNQNQQQPNKRQNTGRANTGRAYTARHGEKKHYGGAKPLSSTNVNTTNIQKGTGVSQKATCYECENQGHYKRDYPEQKNQNHENQIKSTKARGVVHAFGGGETEQDLNNIEDEIEA</sequence>
<protein>
    <recommendedName>
        <fullName evidence="3">CCHC-type domain-containing protein</fullName>
    </recommendedName>
</protein>
<evidence type="ECO:0000256" key="1">
    <source>
        <dbReference type="SAM" id="MobiDB-lite"/>
    </source>
</evidence>
<comment type="caution">
    <text evidence="2">The sequence shown here is derived from an EMBL/GenBank/DDBJ whole genome shotgun (WGS) entry which is preliminary data.</text>
</comment>
<proteinExistence type="predicted"/>
<feature type="compositionally biased region" description="Low complexity" evidence="1">
    <location>
        <begin position="10"/>
        <end position="21"/>
    </location>
</feature>
<accession>A0A699TNQ9</accession>
<gene>
    <name evidence="2" type="ORF">Tci_882755</name>
</gene>
<dbReference type="EMBL" id="BKCJ011254634">
    <property type="protein sequence ID" value="GFD10786.1"/>
    <property type="molecule type" value="Genomic_DNA"/>
</dbReference>
<organism evidence="2">
    <name type="scientific">Tanacetum cinerariifolium</name>
    <name type="common">Dalmatian daisy</name>
    <name type="synonym">Chrysanthemum cinerariifolium</name>
    <dbReference type="NCBI Taxonomy" id="118510"/>
    <lineage>
        <taxon>Eukaryota</taxon>
        <taxon>Viridiplantae</taxon>
        <taxon>Streptophyta</taxon>
        <taxon>Embryophyta</taxon>
        <taxon>Tracheophyta</taxon>
        <taxon>Spermatophyta</taxon>
        <taxon>Magnoliopsida</taxon>
        <taxon>eudicotyledons</taxon>
        <taxon>Gunneridae</taxon>
        <taxon>Pentapetalae</taxon>
        <taxon>asterids</taxon>
        <taxon>campanulids</taxon>
        <taxon>Asterales</taxon>
        <taxon>Asteraceae</taxon>
        <taxon>Asteroideae</taxon>
        <taxon>Anthemideae</taxon>
        <taxon>Anthemidinae</taxon>
        <taxon>Tanacetum</taxon>
    </lineage>
</organism>
<feature type="compositionally biased region" description="Polar residues" evidence="1">
    <location>
        <begin position="48"/>
        <end position="65"/>
    </location>
</feature>
<feature type="non-terminal residue" evidence="2">
    <location>
        <position position="1"/>
    </location>
</feature>
<evidence type="ECO:0000313" key="2">
    <source>
        <dbReference type="EMBL" id="GFD10786.1"/>
    </source>
</evidence>
<feature type="compositionally biased region" description="Basic and acidic residues" evidence="1">
    <location>
        <begin position="81"/>
        <end position="94"/>
    </location>
</feature>
<evidence type="ECO:0008006" key="3">
    <source>
        <dbReference type="Google" id="ProtNLM"/>
    </source>
</evidence>
<name>A0A699TNQ9_TANCI</name>
<dbReference type="AlphaFoldDB" id="A0A699TNQ9"/>
<feature type="region of interest" description="Disordered" evidence="1">
    <location>
        <begin position="1"/>
        <end position="65"/>
    </location>
</feature>
<dbReference type="Gene3D" id="4.10.60.10">
    <property type="entry name" value="Zinc finger, CCHC-type"/>
    <property type="match status" value="1"/>
</dbReference>
<reference evidence="2" key="1">
    <citation type="journal article" date="2019" name="Sci. Rep.">
        <title>Draft genome of Tanacetum cinerariifolium, the natural source of mosquito coil.</title>
        <authorList>
            <person name="Yamashiro T."/>
            <person name="Shiraishi A."/>
            <person name="Satake H."/>
            <person name="Nakayama K."/>
        </authorList>
    </citation>
    <scope>NUCLEOTIDE SEQUENCE</scope>
</reference>
<feature type="region of interest" description="Disordered" evidence="1">
    <location>
        <begin position="81"/>
        <end position="100"/>
    </location>
</feature>